<feature type="domain" description="Sulfatase-modifying factor enzyme-like" evidence="4">
    <location>
        <begin position="196"/>
        <end position="324"/>
    </location>
</feature>
<evidence type="ECO:0000313" key="6">
    <source>
        <dbReference type="EMBL" id="SBV32326.1"/>
    </source>
</evidence>
<dbReference type="PANTHER" id="PTHR23150">
    <property type="entry name" value="SULFATASE MODIFYING FACTOR 1, 2"/>
    <property type="match status" value="1"/>
</dbReference>
<evidence type="ECO:0000259" key="5">
    <source>
        <dbReference type="Pfam" id="PF12867"/>
    </source>
</evidence>
<dbReference type="RefSeq" id="WP_295325167.1">
    <property type="nucleotide sequence ID" value="NZ_LT598653.1"/>
</dbReference>
<name>A0A1Y5PUG1_9SPHN</name>
<feature type="domain" description="DinB-like" evidence="5">
    <location>
        <begin position="26"/>
        <end position="152"/>
    </location>
</feature>
<dbReference type="InterPro" id="IPR017806">
    <property type="entry name" value="EgtB"/>
</dbReference>
<dbReference type="InterPro" id="IPR051043">
    <property type="entry name" value="Sulfatase_Mod_Factor_Kinase"/>
</dbReference>
<reference evidence="6" key="1">
    <citation type="submission" date="2016-03" db="EMBL/GenBank/DDBJ databases">
        <authorList>
            <person name="Ploux O."/>
        </authorList>
    </citation>
    <scope>NUCLEOTIDE SEQUENCE</scope>
    <source>
        <strain evidence="6">UC10</strain>
    </source>
</reference>
<evidence type="ECO:0000259" key="4">
    <source>
        <dbReference type="Pfam" id="PF03781"/>
    </source>
</evidence>
<dbReference type="EMBL" id="LT598653">
    <property type="protein sequence ID" value="SBV32326.1"/>
    <property type="molecule type" value="Genomic_DNA"/>
</dbReference>
<feature type="domain" description="Sulfatase-modifying factor enzyme-like" evidence="4">
    <location>
        <begin position="343"/>
        <end position="427"/>
    </location>
</feature>
<dbReference type="Pfam" id="PF03781">
    <property type="entry name" value="FGE-sulfatase"/>
    <property type="match status" value="2"/>
</dbReference>
<accession>A0A1Y5PUG1</accession>
<dbReference type="PANTHER" id="PTHR23150:SF36">
    <property type="entry name" value="HERCYNINE OXYGENASE"/>
    <property type="match status" value="1"/>
</dbReference>
<dbReference type="InterPro" id="IPR042095">
    <property type="entry name" value="SUMF_sf"/>
</dbReference>
<keyword evidence="2" id="KW-0408">Iron</keyword>
<proteinExistence type="predicted"/>
<evidence type="ECO:0000256" key="3">
    <source>
        <dbReference type="ARBA" id="ARBA00037882"/>
    </source>
</evidence>
<sequence length="429" mass="47832">MGLAAGAKPVTGASPREDDARARYANVRALSVDLVAPLSEADATVQSMPDASPAKWHLAHMSWFFETFILRDHVPGYRPFDARWAFLFNSYYQAEGSFHRRDRRGMLTRPTLAEVLAYRAHVDAAIVAAMPLIAERCPDLLELGLHHEQQHQELLLTDLKHLFFQNPLGPAVWPCAPFGKARPYGSDIAWHAGRTGPVEIGVANDGFAFDCEGPAHRHYLAPHALADRPITNAEWCSFIADNGYRTASLWLADGWSWIEREAIAAPLYWRRTADGWENFTLAGWHPVDPSEPVTHISLYEADAFAAWAGARLPTEQEWESAARTHNPYLGIQLDRAGTVRPLFVPGADGLSSLFGNVWEWTGSAYRPHPGYRAPAGAVGEYNGKFMSGQFVLKGGSCATPRGHVRASYRNFFYPHQRWQFTGLRLAKDL</sequence>
<dbReference type="Gene3D" id="3.90.1580.10">
    <property type="entry name" value="paralog of FGE (formylglycine-generating enzyme)"/>
    <property type="match status" value="1"/>
</dbReference>
<comment type="pathway">
    <text evidence="3">Amino-acid biosynthesis; ergothioneine biosynthesis.</text>
</comment>
<evidence type="ECO:0008006" key="7">
    <source>
        <dbReference type="Google" id="ProtNLM"/>
    </source>
</evidence>
<dbReference type="Pfam" id="PF12867">
    <property type="entry name" value="DinB_2"/>
    <property type="match status" value="1"/>
</dbReference>
<dbReference type="KEGG" id="sphu:SPPYR_1206"/>
<gene>
    <name evidence="6" type="ORF">SPPYR_1206</name>
</gene>
<dbReference type="NCBIfam" id="TIGR03440">
    <property type="entry name" value="egtB_TIGR03440"/>
    <property type="match status" value="1"/>
</dbReference>
<dbReference type="InterPro" id="IPR005532">
    <property type="entry name" value="SUMF_dom"/>
</dbReference>
<dbReference type="GO" id="GO:0052699">
    <property type="term" value="P:ergothioneine biosynthetic process"/>
    <property type="evidence" value="ECO:0007669"/>
    <property type="project" value="InterPro"/>
</dbReference>
<protein>
    <recommendedName>
        <fullName evidence="7">Ergothioneine biosynthesis protein EgtB</fullName>
    </recommendedName>
</protein>
<evidence type="ECO:0000256" key="2">
    <source>
        <dbReference type="ARBA" id="ARBA00023004"/>
    </source>
</evidence>
<dbReference type="SUPFAM" id="SSF56436">
    <property type="entry name" value="C-type lectin-like"/>
    <property type="match status" value="1"/>
</dbReference>
<organism evidence="6">
    <name type="scientific">uncultured Sphingopyxis sp</name>
    <dbReference type="NCBI Taxonomy" id="310581"/>
    <lineage>
        <taxon>Bacteria</taxon>
        <taxon>Pseudomonadati</taxon>
        <taxon>Pseudomonadota</taxon>
        <taxon>Alphaproteobacteria</taxon>
        <taxon>Sphingomonadales</taxon>
        <taxon>Sphingomonadaceae</taxon>
        <taxon>Sphingopyxis</taxon>
        <taxon>environmental samples</taxon>
    </lineage>
</organism>
<dbReference type="InterPro" id="IPR016187">
    <property type="entry name" value="CTDL_fold"/>
</dbReference>
<dbReference type="AlphaFoldDB" id="A0A1Y5PUG1"/>
<keyword evidence="1" id="KW-0560">Oxidoreductase</keyword>
<evidence type="ECO:0000256" key="1">
    <source>
        <dbReference type="ARBA" id="ARBA00023002"/>
    </source>
</evidence>
<dbReference type="InterPro" id="IPR024775">
    <property type="entry name" value="DinB-like"/>
</dbReference>